<reference evidence="3 4" key="1">
    <citation type="submission" date="2021-03" db="EMBL/GenBank/DDBJ databases">
        <title>Enterococcal diversity collection.</title>
        <authorList>
            <person name="Gilmore M.S."/>
            <person name="Schwartzman J."/>
            <person name="Van Tyne D."/>
            <person name="Martin M."/>
            <person name="Earl A.M."/>
            <person name="Manson A.L."/>
            <person name="Straub T."/>
            <person name="Salamzade R."/>
            <person name="Saavedra J."/>
            <person name="Lebreton F."/>
            <person name="Prichula J."/>
            <person name="Schaufler K."/>
            <person name="Gaca A."/>
            <person name="Sgardioli B."/>
            <person name="Wagenaar J."/>
            <person name="Strong T."/>
        </authorList>
    </citation>
    <scope>NUCLEOTIDE SEQUENCE [LARGE SCALE GENOMIC DNA]</scope>
    <source>
        <strain evidence="3 4">MSG2901</strain>
    </source>
</reference>
<evidence type="ECO:0000313" key="3">
    <source>
        <dbReference type="EMBL" id="MBO0482066.1"/>
    </source>
</evidence>
<feature type="transmembrane region" description="Helical" evidence="1">
    <location>
        <begin position="65"/>
        <end position="84"/>
    </location>
</feature>
<protein>
    <submittedName>
        <fullName evidence="3">LPXTG cell wall anchor domain-containing protein</fullName>
    </submittedName>
</protein>
<organism evidence="3 4">
    <name type="scientific">Candidatus Enterococcus courvalinii</name>
    <dbReference type="NCBI Taxonomy" id="2815329"/>
    <lineage>
        <taxon>Bacteria</taxon>
        <taxon>Bacillati</taxon>
        <taxon>Bacillota</taxon>
        <taxon>Bacilli</taxon>
        <taxon>Lactobacillales</taxon>
        <taxon>Enterococcaceae</taxon>
        <taxon>Enterococcus</taxon>
    </lineage>
</organism>
<accession>A0ABS3I018</accession>
<name>A0ABS3I018_9ENTE</name>
<keyword evidence="1" id="KW-0472">Membrane</keyword>
<feature type="signal peptide" evidence="2">
    <location>
        <begin position="1"/>
        <end position="25"/>
    </location>
</feature>
<keyword evidence="4" id="KW-1185">Reference proteome</keyword>
<dbReference type="NCBIfam" id="TIGR01167">
    <property type="entry name" value="LPXTG_anchor"/>
    <property type="match status" value="1"/>
</dbReference>
<dbReference type="RefSeq" id="WP_206898820.1">
    <property type="nucleotide sequence ID" value="NZ_JAFLWI010000008.1"/>
</dbReference>
<dbReference type="EMBL" id="JAFLWI010000008">
    <property type="protein sequence ID" value="MBO0482066.1"/>
    <property type="molecule type" value="Genomic_DNA"/>
</dbReference>
<keyword evidence="1" id="KW-0812">Transmembrane</keyword>
<proteinExistence type="predicted"/>
<comment type="caution">
    <text evidence="3">The sequence shown here is derived from an EMBL/GenBank/DDBJ whole genome shotgun (WGS) entry which is preliminary data.</text>
</comment>
<keyword evidence="1" id="KW-1133">Transmembrane helix</keyword>
<gene>
    <name evidence="3" type="ORF">JZO71_07030</name>
</gene>
<evidence type="ECO:0000256" key="1">
    <source>
        <dbReference type="SAM" id="Phobius"/>
    </source>
</evidence>
<evidence type="ECO:0000256" key="2">
    <source>
        <dbReference type="SAM" id="SignalP"/>
    </source>
</evidence>
<evidence type="ECO:0000313" key="4">
    <source>
        <dbReference type="Proteomes" id="UP000664832"/>
    </source>
</evidence>
<keyword evidence="2" id="KW-0732">Signal</keyword>
<dbReference type="Proteomes" id="UP000664832">
    <property type="component" value="Unassembled WGS sequence"/>
</dbReference>
<sequence length="125" mass="14021">MRQKKLMIGTTFLLAIFLISPVAFATQGNETSLTVHGVLYRPTFGETTISIPEQLPKTAEVQSEALVWLGICLVCISFVGYLLGRDEMNFLGDKNSVKNRIQSSGQSFAHYIRSILKKKRFVHKT</sequence>
<feature type="chain" id="PRO_5045835242" evidence="2">
    <location>
        <begin position="26"/>
        <end position="125"/>
    </location>
</feature>